<reference evidence="11" key="1">
    <citation type="submission" date="2024-02" db="UniProtKB">
        <authorList>
            <consortium name="WormBaseParasite"/>
        </authorList>
    </citation>
    <scope>IDENTIFICATION</scope>
</reference>
<dbReference type="PANTHER" id="PTHR31816:SF3">
    <property type="entry name" value="MICOS COMPLEX SUBUNIT MIC13"/>
    <property type="match status" value="1"/>
</dbReference>
<evidence type="ECO:0000256" key="4">
    <source>
        <dbReference type="ARBA" id="ARBA00022792"/>
    </source>
</evidence>
<keyword evidence="10" id="KW-1185">Reference proteome</keyword>
<evidence type="ECO:0000256" key="3">
    <source>
        <dbReference type="ARBA" id="ARBA00022692"/>
    </source>
</evidence>
<dbReference type="WBParaSite" id="MBELARI_LOCUS11988">
    <property type="protein sequence ID" value="MBELARI_LOCUS11988"/>
    <property type="gene ID" value="MBELARI_LOCUS11988"/>
</dbReference>
<accession>A0AAF3EDD5</accession>
<comment type="subunit">
    <text evidence="8">Component of the mitochondrial contact site and cristae organizing system (MICOS) complex.</text>
</comment>
<evidence type="ECO:0000256" key="7">
    <source>
        <dbReference type="ARBA" id="ARBA00023136"/>
    </source>
</evidence>
<sequence>MGFLWRLSKFGLRVGLVAGAVKITYDNDIWSLKTDKGAKLYEETKEHVVPGTIIYREKLPSLDEVETAVGNRWNHRVERLFNFVDNFPSSVNTVANRLINNK</sequence>
<keyword evidence="7" id="KW-0472">Membrane</keyword>
<keyword evidence="9" id="KW-0732">Signal</keyword>
<dbReference type="Pfam" id="PF15884">
    <property type="entry name" value="QIL1"/>
    <property type="match status" value="1"/>
</dbReference>
<dbReference type="GO" id="GO:0042407">
    <property type="term" value="P:cristae formation"/>
    <property type="evidence" value="ECO:0007669"/>
    <property type="project" value="TreeGrafter"/>
</dbReference>
<keyword evidence="6 8" id="KW-0496">Mitochondrion</keyword>
<evidence type="ECO:0000256" key="8">
    <source>
        <dbReference type="RuleBase" id="RU363009"/>
    </source>
</evidence>
<evidence type="ECO:0000256" key="2">
    <source>
        <dbReference type="ARBA" id="ARBA00006771"/>
    </source>
</evidence>
<feature type="signal peptide" evidence="9">
    <location>
        <begin position="1"/>
        <end position="19"/>
    </location>
</feature>
<name>A0AAF3EDD5_9BILA</name>
<dbReference type="GO" id="GO:0061617">
    <property type="term" value="C:MICOS complex"/>
    <property type="evidence" value="ECO:0007669"/>
    <property type="project" value="UniProtKB-UniRule"/>
</dbReference>
<keyword evidence="5" id="KW-1133">Transmembrane helix</keyword>
<comment type="function">
    <text evidence="8">Component of the MICOS complex, a large protein complex of the mitochondrial inner membrane that plays crucial roles in the maintenance of crista junctions, inner membrane architecture, and formation of contact sites to the outer membrane.</text>
</comment>
<dbReference type="InterPro" id="IPR026769">
    <property type="entry name" value="Mic13"/>
</dbReference>
<dbReference type="PANTHER" id="PTHR31816">
    <property type="entry name" value="MICOS COMPLEX SUBUNIT MIC13"/>
    <property type="match status" value="1"/>
</dbReference>
<evidence type="ECO:0000256" key="6">
    <source>
        <dbReference type="ARBA" id="ARBA00023128"/>
    </source>
</evidence>
<comment type="subcellular location">
    <subcellularLocation>
        <location evidence="1 8">Mitochondrion inner membrane</location>
        <topology evidence="1 8">Single-pass membrane protein</topology>
    </subcellularLocation>
</comment>
<evidence type="ECO:0000256" key="9">
    <source>
        <dbReference type="SAM" id="SignalP"/>
    </source>
</evidence>
<comment type="similarity">
    <text evidence="2 8">Belongs to the MICOS complex subunit Mic13 family.</text>
</comment>
<dbReference type="GO" id="GO:0044284">
    <property type="term" value="C:mitochondrial crista junction"/>
    <property type="evidence" value="ECO:0007669"/>
    <property type="project" value="TreeGrafter"/>
</dbReference>
<protein>
    <recommendedName>
        <fullName evidence="8">MICOS complex subunit MIC13</fullName>
    </recommendedName>
</protein>
<evidence type="ECO:0000256" key="1">
    <source>
        <dbReference type="ARBA" id="ARBA00004434"/>
    </source>
</evidence>
<evidence type="ECO:0000256" key="5">
    <source>
        <dbReference type="ARBA" id="ARBA00022989"/>
    </source>
</evidence>
<keyword evidence="3" id="KW-0812">Transmembrane</keyword>
<keyword evidence="4 8" id="KW-0999">Mitochondrion inner membrane</keyword>
<feature type="chain" id="PRO_5042293708" description="MICOS complex subunit MIC13" evidence="9">
    <location>
        <begin position="20"/>
        <end position="102"/>
    </location>
</feature>
<organism evidence="10 11">
    <name type="scientific">Mesorhabditis belari</name>
    <dbReference type="NCBI Taxonomy" id="2138241"/>
    <lineage>
        <taxon>Eukaryota</taxon>
        <taxon>Metazoa</taxon>
        <taxon>Ecdysozoa</taxon>
        <taxon>Nematoda</taxon>
        <taxon>Chromadorea</taxon>
        <taxon>Rhabditida</taxon>
        <taxon>Rhabditina</taxon>
        <taxon>Rhabditomorpha</taxon>
        <taxon>Rhabditoidea</taxon>
        <taxon>Rhabditidae</taxon>
        <taxon>Mesorhabditinae</taxon>
        <taxon>Mesorhabditis</taxon>
    </lineage>
</organism>
<dbReference type="Proteomes" id="UP000887575">
    <property type="component" value="Unassembled WGS sequence"/>
</dbReference>
<evidence type="ECO:0000313" key="10">
    <source>
        <dbReference type="Proteomes" id="UP000887575"/>
    </source>
</evidence>
<evidence type="ECO:0000313" key="11">
    <source>
        <dbReference type="WBParaSite" id="MBELARI_LOCUS11988"/>
    </source>
</evidence>
<proteinExistence type="inferred from homology"/>
<dbReference type="AlphaFoldDB" id="A0AAF3EDD5"/>